<dbReference type="AlphaFoldDB" id="A0A9P4NH34"/>
<accession>A0A9P4NH34</accession>
<evidence type="ECO:0000313" key="1">
    <source>
        <dbReference type="EMBL" id="KAF2421135.1"/>
    </source>
</evidence>
<comment type="caution">
    <text evidence="1">The sequence shown here is derived from an EMBL/GenBank/DDBJ whole genome shotgun (WGS) entry which is preliminary data.</text>
</comment>
<sequence length="191" mass="21863">MSQSTTNANTPQSTNTYLSPTPTDVTKIKFGDASLWREIFLSLSSLTNQPHLLTSHTTTLNGIINACLTLKKSFINTKFDNNLKLHSPYPIPHFRANLINLVGFPESLKWKYLLDEWYESGVDQLAHPPNGDEEKRQERILKCFVIVREWTSSMVKPLYEGKGARYLPHGDEQFVDLHSVAQALFEEIQIW</sequence>
<gene>
    <name evidence="1" type="ORF">EJ08DRAFT_665266</name>
</gene>
<proteinExistence type="predicted"/>
<evidence type="ECO:0000313" key="2">
    <source>
        <dbReference type="Proteomes" id="UP000800235"/>
    </source>
</evidence>
<dbReference type="Proteomes" id="UP000800235">
    <property type="component" value="Unassembled WGS sequence"/>
</dbReference>
<name>A0A9P4NH34_9PEZI</name>
<dbReference type="EMBL" id="MU007101">
    <property type="protein sequence ID" value="KAF2421135.1"/>
    <property type="molecule type" value="Genomic_DNA"/>
</dbReference>
<organism evidence="1 2">
    <name type="scientific">Tothia fuscella</name>
    <dbReference type="NCBI Taxonomy" id="1048955"/>
    <lineage>
        <taxon>Eukaryota</taxon>
        <taxon>Fungi</taxon>
        <taxon>Dikarya</taxon>
        <taxon>Ascomycota</taxon>
        <taxon>Pezizomycotina</taxon>
        <taxon>Dothideomycetes</taxon>
        <taxon>Pleosporomycetidae</taxon>
        <taxon>Venturiales</taxon>
        <taxon>Cylindrosympodiaceae</taxon>
        <taxon>Tothia</taxon>
    </lineage>
</organism>
<keyword evidence="2" id="KW-1185">Reference proteome</keyword>
<protein>
    <submittedName>
        <fullName evidence="1">Uncharacterized protein</fullName>
    </submittedName>
</protein>
<reference evidence="1" key="1">
    <citation type="journal article" date="2020" name="Stud. Mycol.">
        <title>101 Dothideomycetes genomes: a test case for predicting lifestyles and emergence of pathogens.</title>
        <authorList>
            <person name="Haridas S."/>
            <person name="Albert R."/>
            <person name="Binder M."/>
            <person name="Bloem J."/>
            <person name="Labutti K."/>
            <person name="Salamov A."/>
            <person name="Andreopoulos B."/>
            <person name="Baker S."/>
            <person name="Barry K."/>
            <person name="Bills G."/>
            <person name="Bluhm B."/>
            <person name="Cannon C."/>
            <person name="Castanera R."/>
            <person name="Culley D."/>
            <person name="Daum C."/>
            <person name="Ezra D."/>
            <person name="Gonzalez J."/>
            <person name="Henrissat B."/>
            <person name="Kuo A."/>
            <person name="Liang C."/>
            <person name="Lipzen A."/>
            <person name="Lutzoni F."/>
            <person name="Magnuson J."/>
            <person name="Mondo S."/>
            <person name="Nolan M."/>
            <person name="Ohm R."/>
            <person name="Pangilinan J."/>
            <person name="Park H.-J."/>
            <person name="Ramirez L."/>
            <person name="Alfaro M."/>
            <person name="Sun H."/>
            <person name="Tritt A."/>
            <person name="Yoshinaga Y."/>
            <person name="Zwiers L.-H."/>
            <person name="Turgeon B."/>
            <person name="Goodwin S."/>
            <person name="Spatafora J."/>
            <person name="Crous P."/>
            <person name="Grigoriev I."/>
        </authorList>
    </citation>
    <scope>NUCLEOTIDE SEQUENCE</scope>
    <source>
        <strain evidence="1">CBS 130266</strain>
    </source>
</reference>